<organism evidence="5 6">
    <name type="scientific">Deinococcus arboris</name>
    <dbReference type="NCBI Taxonomy" id="2682977"/>
    <lineage>
        <taxon>Bacteria</taxon>
        <taxon>Thermotogati</taxon>
        <taxon>Deinococcota</taxon>
        <taxon>Deinococci</taxon>
        <taxon>Deinococcales</taxon>
        <taxon>Deinococcaceae</taxon>
        <taxon>Deinococcus</taxon>
    </lineage>
</organism>
<keyword evidence="6" id="KW-1185">Reference proteome</keyword>
<dbReference type="Pfam" id="PF13188">
    <property type="entry name" value="PAS_8"/>
    <property type="match status" value="1"/>
</dbReference>
<proteinExistence type="predicted"/>
<dbReference type="SMART" id="SM00086">
    <property type="entry name" value="PAC"/>
    <property type="match status" value="2"/>
</dbReference>
<evidence type="ECO:0000259" key="1">
    <source>
        <dbReference type="PROSITE" id="PS50112"/>
    </source>
</evidence>
<dbReference type="AlphaFoldDB" id="A0A7C9LLN9"/>
<dbReference type="Proteomes" id="UP000483286">
    <property type="component" value="Unassembled WGS sequence"/>
</dbReference>
<dbReference type="PROSITE" id="PS50883">
    <property type="entry name" value="EAL"/>
    <property type="match status" value="1"/>
</dbReference>
<dbReference type="InterPro" id="IPR000014">
    <property type="entry name" value="PAS"/>
</dbReference>
<dbReference type="SUPFAM" id="SSF55073">
    <property type="entry name" value="Nucleotide cyclase"/>
    <property type="match status" value="1"/>
</dbReference>
<dbReference type="PROSITE" id="PS50112">
    <property type="entry name" value="PAS"/>
    <property type="match status" value="2"/>
</dbReference>
<dbReference type="SMART" id="SM00267">
    <property type="entry name" value="GGDEF"/>
    <property type="match status" value="1"/>
</dbReference>
<name>A0A7C9LLN9_9DEIO</name>
<dbReference type="RefSeq" id="WP_157459694.1">
    <property type="nucleotide sequence ID" value="NZ_WQLB01000017.1"/>
</dbReference>
<dbReference type="Gene3D" id="3.30.450.20">
    <property type="entry name" value="PAS domain"/>
    <property type="match status" value="2"/>
</dbReference>
<dbReference type="Pfam" id="PF00990">
    <property type="entry name" value="GGDEF"/>
    <property type="match status" value="1"/>
</dbReference>
<sequence length="701" mass="75448">MQPPNAEQLLSGGGGLAEAVLGVTDTLVVVLDPQGRVVRFNPACQRLTGLTEDAVRGQVLWPFVLDPEEVPGVMTVFAALTAGDFPGRYENHWRAAGGQRRYILWSNTALLDADGQVSLVVATGMDITAERAAEQARQETEARFRAVFDQSADGLVLLDPHDPQVPWRIVDCNAAFGAMNGYTCGELVGQSIDLLHPTPLMRDEGERLLAWIRAEHPVQGEGEHRHKDGHVFPIETASSLVMVGGREHVLGQDRDISERRRAHAQLEALAAQMAHAAQHDALTGLPNRTLLLDRLHLELRRVGRSGRAVAALFIDLDGFKRINDTLGHDAGDDLLREVARRLQGAVRPADTVARLGGDEFVAVIPDLGGPADAARLQAALEPAVTLGGSAVTVRSSVGIALHPPDSAQPADLLRQADLAMYQAKREGKNAVRFFAPTLDVAAHTQLRIEGHLRRALDAPQTGGLHLHYQPQVDARTGQLVGLEALVRWTDQFLGAVSPARFIPVAEDSGLIQPLGAWVLNEACRQAAAWGLRVPVAVNVSPLEVSQDDFIAGVYATLRRHGLSGPALKLELTERLAVRDLHLAARRLSQLRALGVHLSLDDFGMGQSSVSTLLHLPVDELKLDRSLITGVADSALDQRVVGALLALARGLQLRVVVEGVETGAQLEALRDLGCEVVQGYLTGRPAPPEALNALVQAMNTEI</sequence>
<dbReference type="InterPro" id="IPR043128">
    <property type="entry name" value="Rev_trsase/Diguanyl_cyclase"/>
</dbReference>
<accession>A0A7C9LLN9</accession>
<comment type="caution">
    <text evidence="5">The sequence shown here is derived from an EMBL/GenBank/DDBJ whole genome shotgun (WGS) entry which is preliminary data.</text>
</comment>
<evidence type="ECO:0000259" key="4">
    <source>
        <dbReference type="PROSITE" id="PS50887"/>
    </source>
</evidence>
<dbReference type="PROSITE" id="PS50887">
    <property type="entry name" value="GGDEF"/>
    <property type="match status" value="1"/>
</dbReference>
<feature type="domain" description="EAL" evidence="3">
    <location>
        <begin position="445"/>
        <end position="698"/>
    </location>
</feature>
<dbReference type="NCBIfam" id="TIGR00254">
    <property type="entry name" value="GGDEF"/>
    <property type="match status" value="1"/>
</dbReference>
<dbReference type="Pfam" id="PF08448">
    <property type="entry name" value="PAS_4"/>
    <property type="match status" value="1"/>
</dbReference>
<dbReference type="InterPro" id="IPR001633">
    <property type="entry name" value="EAL_dom"/>
</dbReference>
<dbReference type="Gene3D" id="3.30.70.270">
    <property type="match status" value="1"/>
</dbReference>
<dbReference type="InterPro" id="IPR052155">
    <property type="entry name" value="Biofilm_reg_signaling"/>
</dbReference>
<dbReference type="SMART" id="SM00091">
    <property type="entry name" value="PAS"/>
    <property type="match status" value="2"/>
</dbReference>
<dbReference type="EMBL" id="WQLB01000017">
    <property type="protein sequence ID" value="MVN87638.1"/>
    <property type="molecule type" value="Genomic_DNA"/>
</dbReference>
<dbReference type="SMART" id="SM00052">
    <property type="entry name" value="EAL"/>
    <property type="match status" value="1"/>
</dbReference>
<dbReference type="InterPro" id="IPR000160">
    <property type="entry name" value="GGDEF_dom"/>
</dbReference>
<dbReference type="PANTHER" id="PTHR44757">
    <property type="entry name" value="DIGUANYLATE CYCLASE DGCP"/>
    <property type="match status" value="1"/>
</dbReference>
<dbReference type="InterPro" id="IPR029787">
    <property type="entry name" value="Nucleotide_cyclase"/>
</dbReference>
<dbReference type="InterPro" id="IPR035919">
    <property type="entry name" value="EAL_sf"/>
</dbReference>
<feature type="domain" description="GGDEF" evidence="4">
    <location>
        <begin position="307"/>
        <end position="436"/>
    </location>
</feature>
<dbReference type="InterPro" id="IPR000700">
    <property type="entry name" value="PAS-assoc_C"/>
</dbReference>
<dbReference type="CDD" id="cd00130">
    <property type="entry name" value="PAS"/>
    <property type="match status" value="2"/>
</dbReference>
<feature type="domain" description="PAS" evidence="1">
    <location>
        <begin position="28"/>
        <end position="84"/>
    </location>
</feature>
<dbReference type="CDD" id="cd01948">
    <property type="entry name" value="EAL"/>
    <property type="match status" value="1"/>
</dbReference>
<dbReference type="InterPro" id="IPR035965">
    <property type="entry name" value="PAS-like_dom_sf"/>
</dbReference>
<feature type="domain" description="PAC" evidence="2">
    <location>
        <begin position="87"/>
        <end position="139"/>
    </location>
</feature>
<dbReference type="SUPFAM" id="SSF141868">
    <property type="entry name" value="EAL domain-like"/>
    <property type="match status" value="1"/>
</dbReference>
<dbReference type="Pfam" id="PF00563">
    <property type="entry name" value="EAL"/>
    <property type="match status" value="1"/>
</dbReference>
<dbReference type="InterPro" id="IPR001610">
    <property type="entry name" value="PAC"/>
</dbReference>
<protein>
    <submittedName>
        <fullName evidence="5">EAL domain-containing protein</fullName>
    </submittedName>
</protein>
<dbReference type="PANTHER" id="PTHR44757:SF2">
    <property type="entry name" value="BIOFILM ARCHITECTURE MAINTENANCE PROTEIN MBAA"/>
    <property type="match status" value="1"/>
</dbReference>
<dbReference type="PROSITE" id="PS50113">
    <property type="entry name" value="PAC"/>
    <property type="match status" value="1"/>
</dbReference>
<dbReference type="Gene3D" id="3.20.20.450">
    <property type="entry name" value="EAL domain"/>
    <property type="match status" value="1"/>
</dbReference>
<reference evidence="5 6" key="1">
    <citation type="submission" date="2019-12" db="EMBL/GenBank/DDBJ databases">
        <title>Deinococcus sp. HMF7620 Genome sequencing and assembly.</title>
        <authorList>
            <person name="Kang H."/>
            <person name="Kim H."/>
            <person name="Joh K."/>
        </authorList>
    </citation>
    <scope>NUCLEOTIDE SEQUENCE [LARGE SCALE GENOMIC DNA]</scope>
    <source>
        <strain evidence="5 6">HMF7620</strain>
    </source>
</reference>
<dbReference type="FunFam" id="3.30.70.270:FF:000001">
    <property type="entry name" value="Diguanylate cyclase domain protein"/>
    <property type="match status" value="1"/>
</dbReference>
<dbReference type="CDD" id="cd01949">
    <property type="entry name" value="GGDEF"/>
    <property type="match status" value="1"/>
</dbReference>
<evidence type="ECO:0000259" key="2">
    <source>
        <dbReference type="PROSITE" id="PS50113"/>
    </source>
</evidence>
<feature type="domain" description="PAS" evidence="1">
    <location>
        <begin position="140"/>
        <end position="197"/>
    </location>
</feature>
<evidence type="ECO:0000259" key="3">
    <source>
        <dbReference type="PROSITE" id="PS50883"/>
    </source>
</evidence>
<gene>
    <name evidence="5" type="ORF">GO986_12785</name>
</gene>
<dbReference type="NCBIfam" id="TIGR00229">
    <property type="entry name" value="sensory_box"/>
    <property type="match status" value="2"/>
</dbReference>
<dbReference type="InterPro" id="IPR013656">
    <property type="entry name" value="PAS_4"/>
</dbReference>
<evidence type="ECO:0000313" key="5">
    <source>
        <dbReference type="EMBL" id="MVN87638.1"/>
    </source>
</evidence>
<dbReference type="SUPFAM" id="SSF55785">
    <property type="entry name" value="PYP-like sensor domain (PAS domain)"/>
    <property type="match status" value="2"/>
</dbReference>
<evidence type="ECO:0000313" key="6">
    <source>
        <dbReference type="Proteomes" id="UP000483286"/>
    </source>
</evidence>